<proteinExistence type="inferred from homology"/>
<dbReference type="GO" id="GO:0005525">
    <property type="term" value="F:GTP binding"/>
    <property type="evidence" value="ECO:0007669"/>
    <property type="project" value="UniProtKB-KW"/>
</dbReference>
<evidence type="ECO:0000256" key="12">
    <source>
        <dbReference type="ARBA" id="ARBA00029724"/>
    </source>
</evidence>
<dbReference type="NCBIfam" id="TIGR00455">
    <property type="entry name" value="apsK"/>
    <property type="match status" value="1"/>
</dbReference>
<dbReference type="InterPro" id="IPR002891">
    <property type="entry name" value="APS"/>
</dbReference>
<organism evidence="18 19">
    <name type="scientific">Stutzerimonas nosocomialis</name>
    <dbReference type="NCBI Taxonomy" id="1056496"/>
    <lineage>
        <taxon>Bacteria</taxon>
        <taxon>Pseudomonadati</taxon>
        <taxon>Pseudomonadota</taxon>
        <taxon>Gammaproteobacteria</taxon>
        <taxon>Pseudomonadales</taxon>
        <taxon>Pseudomonadaceae</taxon>
        <taxon>Stutzerimonas</taxon>
    </lineage>
</organism>
<sequence length="567" mass="62574">MARSNPLRLEAASVPQPCPGPFRLLVHGSPNAGVAQLLDRLRGDPDDSRQRMLLSDAAQPGHWFAQLADALPTVPVVVVDAPSGLDAEAHRLALVASLLGVRQLVLVVNRMARIDWREDAFARLVRQYRRHCEQIGIARLLAVPVDAETGDNLHRRSARLPWYRGLPLLERLEDCAPALTEQPLRLRALPCDAAHALPHCARLLAGTPHPGDEVVVLPGATPSRLARLQYIDSPAGPLLRFALEPALPVSPGDLIATPQARPEVSDQFAAHLLWLDEQPLYPGRRYLLRLGETLVGARVTEIKHRLQPDSLERHAAKRLTRNDLAFCNLAIDRALPFDPSAERPATGTFQLLDHTSQTTIACGMVAFGLRRAANIHRHAMKIDKASRAAGNAQQPCVLWFTGLSGSGKSTVADLVEQRLQTLGKRTMLLDGDNVRHGLNRDLGFTDEDRVENIRRVGEVAKLMVEAGLITLVSFISPFRSERQMVRELLETDEFVEIFVDASLQTCEARDPKGLYKKARAGQLPNFTGIGSPYEAPPSPDLRLPADEETAERLADRVIDHLRQRAMI</sequence>
<dbReference type="HAMAP" id="MF_00065">
    <property type="entry name" value="Adenylyl_sulf_kinase"/>
    <property type="match status" value="1"/>
</dbReference>
<accession>A0A5R9QYX0</accession>
<protein>
    <recommendedName>
        <fullName evidence="6 15">Adenylyl-sulfate kinase</fullName>
        <ecNumber evidence="5 15">2.7.1.25</ecNumber>
    </recommendedName>
    <alternativeName>
        <fullName evidence="13 15">APS kinase</fullName>
    </alternativeName>
    <alternativeName>
        <fullName evidence="14 15">ATP adenosine-5'-phosphosulfate 3'-phosphotransferase</fullName>
    </alternativeName>
    <alternativeName>
        <fullName evidence="12 15">Adenosine-5'-phosphosulfate kinase</fullName>
    </alternativeName>
</protein>
<keyword evidence="7 15" id="KW-0808">Transferase</keyword>
<comment type="catalytic activity">
    <reaction evidence="1 15">
        <text>adenosine 5'-phosphosulfate + ATP = 3'-phosphoadenylyl sulfate + ADP + H(+)</text>
        <dbReference type="Rhea" id="RHEA:24152"/>
        <dbReference type="ChEBI" id="CHEBI:15378"/>
        <dbReference type="ChEBI" id="CHEBI:30616"/>
        <dbReference type="ChEBI" id="CHEBI:58243"/>
        <dbReference type="ChEBI" id="CHEBI:58339"/>
        <dbReference type="ChEBI" id="CHEBI:456216"/>
        <dbReference type="EC" id="2.7.1.25"/>
    </reaction>
</comment>
<comment type="similarity">
    <text evidence="4 15">Belongs to the APS kinase family.</text>
</comment>
<feature type="binding site" evidence="15">
    <location>
        <begin position="402"/>
        <end position="409"/>
    </location>
    <ligand>
        <name>ATP</name>
        <dbReference type="ChEBI" id="CHEBI:30616"/>
    </ligand>
</feature>
<keyword evidence="11" id="KW-0342">GTP-binding</keyword>
<evidence type="ECO:0000313" key="18">
    <source>
        <dbReference type="EMBL" id="TLX63995.1"/>
    </source>
</evidence>
<evidence type="ECO:0000256" key="7">
    <source>
        <dbReference type="ARBA" id="ARBA00022679"/>
    </source>
</evidence>
<comment type="pathway">
    <text evidence="3 15">Sulfur metabolism; hydrogen sulfide biosynthesis; sulfite from sulfate: step 2/3.</text>
</comment>
<dbReference type="InterPro" id="IPR009001">
    <property type="entry name" value="Transl_elong_EF1A/Init_IF2_C"/>
</dbReference>
<dbReference type="GO" id="GO:0000103">
    <property type="term" value="P:sulfate assimilation"/>
    <property type="evidence" value="ECO:0007669"/>
    <property type="project" value="UniProtKB-UniRule"/>
</dbReference>
<keyword evidence="10 15" id="KW-0067">ATP-binding</keyword>
<feature type="active site" description="Phosphoserine intermediate" evidence="15">
    <location>
        <position position="476"/>
    </location>
</feature>
<dbReference type="CDD" id="cd02027">
    <property type="entry name" value="APSK"/>
    <property type="match status" value="1"/>
</dbReference>
<evidence type="ECO:0000256" key="4">
    <source>
        <dbReference type="ARBA" id="ARBA00007008"/>
    </source>
</evidence>
<evidence type="ECO:0000259" key="17">
    <source>
        <dbReference type="Pfam" id="PF22594"/>
    </source>
</evidence>
<dbReference type="SUPFAM" id="SSF52540">
    <property type="entry name" value="P-loop containing nucleoside triphosphate hydrolases"/>
    <property type="match status" value="2"/>
</dbReference>
<keyword evidence="8 15" id="KW-0547">Nucleotide-binding</keyword>
<dbReference type="CDD" id="cd04095">
    <property type="entry name" value="CysN_NoDQ_III"/>
    <property type="match status" value="1"/>
</dbReference>
<keyword evidence="15" id="KW-0597">Phosphoprotein</keyword>
<dbReference type="UniPathway" id="UPA00140">
    <property type="reaction ID" value="UER00205"/>
</dbReference>
<evidence type="ECO:0000313" key="19">
    <source>
        <dbReference type="Proteomes" id="UP000306753"/>
    </source>
</evidence>
<dbReference type="InterPro" id="IPR027417">
    <property type="entry name" value="P-loop_NTPase"/>
</dbReference>
<dbReference type="AlphaFoldDB" id="A0A5R9QYX0"/>
<dbReference type="GO" id="GO:0070814">
    <property type="term" value="P:hydrogen sulfide biosynthetic process"/>
    <property type="evidence" value="ECO:0007669"/>
    <property type="project" value="UniProtKB-UniRule"/>
</dbReference>
<feature type="domain" description="GTP-eEF1A C-terminal" evidence="17">
    <location>
        <begin position="267"/>
        <end position="365"/>
    </location>
</feature>
<evidence type="ECO:0000256" key="1">
    <source>
        <dbReference type="ARBA" id="ARBA00001823"/>
    </source>
</evidence>
<dbReference type="Gene3D" id="2.40.30.10">
    <property type="entry name" value="Translation factors"/>
    <property type="match status" value="1"/>
</dbReference>
<dbReference type="NCBIfam" id="NF003013">
    <property type="entry name" value="PRK03846.1"/>
    <property type="match status" value="1"/>
</dbReference>
<dbReference type="InterPro" id="IPR054696">
    <property type="entry name" value="GTP-eEF1A_C"/>
</dbReference>
<dbReference type="EC" id="2.7.1.25" evidence="5 15"/>
<dbReference type="PANTHER" id="PTHR11055:SF63">
    <property type="entry name" value="ADENYLYL-SULFATE KINASE 1, CHLOROPLASTIC"/>
    <property type="match status" value="1"/>
</dbReference>
<dbReference type="GO" id="GO:0005524">
    <property type="term" value="F:ATP binding"/>
    <property type="evidence" value="ECO:0007669"/>
    <property type="project" value="UniProtKB-UniRule"/>
</dbReference>
<dbReference type="PANTHER" id="PTHR11055">
    <property type="entry name" value="BIFUNCTIONAL 3'-PHOSPHOADENOSINE 5'-PHOSPHOSULFATE SYNTHASE"/>
    <property type="match status" value="1"/>
</dbReference>
<name>A0A5R9QYX0_9GAMM</name>
<evidence type="ECO:0000256" key="13">
    <source>
        <dbReference type="ARBA" id="ARBA00031393"/>
    </source>
</evidence>
<dbReference type="InterPro" id="IPR059117">
    <property type="entry name" value="APS_kinase_dom"/>
</dbReference>
<reference evidence="18 19" key="1">
    <citation type="journal article" date="2017" name="Eur. J. Clin. Microbiol. Infect. Dis.">
        <title>Uncommonly isolated clinical Pseudomonas: identification and phylogenetic assignation.</title>
        <authorList>
            <person name="Mulet M."/>
            <person name="Gomila M."/>
            <person name="Ramirez A."/>
            <person name="Cardew S."/>
            <person name="Moore E.R."/>
            <person name="Lalucat J."/>
            <person name="Garcia-Valdes E."/>
        </authorList>
    </citation>
    <scope>NUCLEOTIDE SEQUENCE [LARGE SCALE GENOMIC DNA]</scope>
    <source>
        <strain evidence="18 19">SD129</strain>
    </source>
</reference>
<comment type="caution">
    <text evidence="18">The sequence shown here is derived from an EMBL/GenBank/DDBJ whole genome shotgun (WGS) entry which is preliminary data.</text>
</comment>
<dbReference type="GO" id="GO:0004020">
    <property type="term" value="F:adenylylsulfate kinase activity"/>
    <property type="evidence" value="ECO:0007669"/>
    <property type="project" value="UniProtKB-UniRule"/>
</dbReference>
<dbReference type="SUPFAM" id="SSF50465">
    <property type="entry name" value="EF-Tu/eEF-1alpha/eIF2-gamma C-terminal domain"/>
    <property type="match status" value="1"/>
</dbReference>
<evidence type="ECO:0000256" key="14">
    <source>
        <dbReference type="ARBA" id="ARBA00031464"/>
    </source>
</evidence>
<dbReference type="Proteomes" id="UP000306753">
    <property type="component" value="Unassembled WGS sequence"/>
</dbReference>
<keyword evidence="19" id="KW-1185">Reference proteome</keyword>
<evidence type="ECO:0000256" key="5">
    <source>
        <dbReference type="ARBA" id="ARBA00012121"/>
    </source>
</evidence>
<dbReference type="Gene3D" id="3.40.50.300">
    <property type="entry name" value="P-loop containing nucleotide triphosphate hydrolases"/>
    <property type="match status" value="2"/>
</dbReference>
<dbReference type="RefSeq" id="WP_138411407.1">
    <property type="nucleotide sequence ID" value="NZ_QLAG01000008.1"/>
</dbReference>
<evidence type="ECO:0000256" key="3">
    <source>
        <dbReference type="ARBA" id="ARBA00004806"/>
    </source>
</evidence>
<dbReference type="EMBL" id="QLAG01000008">
    <property type="protein sequence ID" value="TLX63995.1"/>
    <property type="molecule type" value="Genomic_DNA"/>
</dbReference>
<feature type="domain" description="APS kinase" evidence="16">
    <location>
        <begin position="394"/>
        <end position="543"/>
    </location>
</feature>
<evidence type="ECO:0000256" key="9">
    <source>
        <dbReference type="ARBA" id="ARBA00022777"/>
    </source>
</evidence>
<dbReference type="Pfam" id="PF01583">
    <property type="entry name" value="APS_kinase"/>
    <property type="match status" value="1"/>
</dbReference>
<evidence type="ECO:0000259" key="16">
    <source>
        <dbReference type="Pfam" id="PF01583"/>
    </source>
</evidence>
<dbReference type="Pfam" id="PF22594">
    <property type="entry name" value="GTP-eEF1A_C"/>
    <property type="match status" value="1"/>
</dbReference>
<evidence type="ECO:0000256" key="8">
    <source>
        <dbReference type="ARBA" id="ARBA00022741"/>
    </source>
</evidence>
<comment type="function">
    <text evidence="2 15">Catalyzes the synthesis of activated sulfate.</text>
</comment>
<evidence type="ECO:0000256" key="6">
    <source>
        <dbReference type="ARBA" id="ARBA00018163"/>
    </source>
</evidence>
<gene>
    <name evidence="15 18" type="primary">cysC</name>
    <name evidence="18" type="ORF">DN820_08260</name>
</gene>
<dbReference type="InterPro" id="IPR044139">
    <property type="entry name" value="CysN_NoDQ_III"/>
</dbReference>
<evidence type="ECO:0000256" key="10">
    <source>
        <dbReference type="ARBA" id="ARBA00022840"/>
    </source>
</evidence>
<evidence type="ECO:0000256" key="11">
    <source>
        <dbReference type="ARBA" id="ARBA00023134"/>
    </source>
</evidence>
<evidence type="ECO:0000256" key="15">
    <source>
        <dbReference type="HAMAP-Rule" id="MF_00065"/>
    </source>
</evidence>
<keyword evidence="9 15" id="KW-0418">Kinase</keyword>
<dbReference type="FunFam" id="3.40.50.300:FF:000212">
    <property type="entry name" value="Adenylyl-sulfate kinase"/>
    <property type="match status" value="1"/>
</dbReference>
<evidence type="ECO:0000256" key="2">
    <source>
        <dbReference type="ARBA" id="ARBA00002632"/>
    </source>
</evidence>